<evidence type="ECO:0000313" key="1">
    <source>
        <dbReference type="EnsemblMetazoa" id="Aqu2.1.02568_001"/>
    </source>
</evidence>
<reference evidence="1" key="1">
    <citation type="submission" date="2017-05" db="UniProtKB">
        <authorList>
            <consortium name="EnsemblMetazoa"/>
        </authorList>
    </citation>
    <scope>IDENTIFICATION</scope>
</reference>
<dbReference type="EnsemblMetazoa" id="Aqu2.1.02568_001">
    <property type="protein sequence ID" value="Aqu2.1.02568_001"/>
    <property type="gene ID" value="Aqu2.1.02568"/>
</dbReference>
<sequence>MNLTYYQSTTAIAGHSLDDKLGFTSRTLSSSKSRNKTNPEMERNQIRNIKCEEGDFLGVCMKVKISDKDGF</sequence>
<dbReference type="InParanoid" id="A0A1X7SKH9"/>
<protein>
    <submittedName>
        <fullName evidence="1">Uncharacterized protein</fullName>
    </submittedName>
</protein>
<organism evidence="1">
    <name type="scientific">Amphimedon queenslandica</name>
    <name type="common">Sponge</name>
    <dbReference type="NCBI Taxonomy" id="400682"/>
    <lineage>
        <taxon>Eukaryota</taxon>
        <taxon>Metazoa</taxon>
        <taxon>Porifera</taxon>
        <taxon>Demospongiae</taxon>
        <taxon>Heteroscleromorpha</taxon>
        <taxon>Haplosclerida</taxon>
        <taxon>Niphatidae</taxon>
        <taxon>Amphimedon</taxon>
    </lineage>
</organism>
<accession>A0A1X7SKH9</accession>
<proteinExistence type="predicted"/>
<dbReference type="AlphaFoldDB" id="A0A1X7SKH9"/>
<name>A0A1X7SKH9_AMPQE</name>